<organism evidence="3 4">
    <name type="scientific">Ensete ventricosum</name>
    <name type="common">Abyssinian banana</name>
    <name type="synonym">Musa ensete</name>
    <dbReference type="NCBI Taxonomy" id="4639"/>
    <lineage>
        <taxon>Eukaryota</taxon>
        <taxon>Viridiplantae</taxon>
        <taxon>Streptophyta</taxon>
        <taxon>Embryophyta</taxon>
        <taxon>Tracheophyta</taxon>
        <taxon>Spermatophyta</taxon>
        <taxon>Magnoliopsida</taxon>
        <taxon>Liliopsida</taxon>
        <taxon>Zingiberales</taxon>
        <taxon>Musaceae</taxon>
        <taxon>Ensete</taxon>
    </lineage>
</organism>
<dbReference type="AlphaFoldDB" id="A0A426Z798"/>
<accession>A0A426Z798</accession>
<keyword evidence="2" id="KW-1133">Transmembrane helix</keyword>
<evidence type="ECO:0000313" key="4">
    <source>
        <dbReference type="Proteomes" id="UP000287651"/>
    </source>
</evidence>
<dbReference type="Proteomes" id="UP000287651">
    <property type="component" value="Unassembled WGS sequence"/>
</dbReference>
<evidence type="ECO:0000256" key="2">
    <source>
        <dbReference type="SAM" id="Phobius"/>
    </source>
</evidence>
<sequence length="262" mass="29963">MSAIGRSYLRSLLPLWLTMSSYFSTPYVILAIRRVLCPLQLWRVGLTHVRSGRARGKFLGSIFGAPIACQHEVPEDLEYNIPIEYGFHVPRPGQRPYSSDNPGVCISVDALEVNLQFPLHPTIEECIRWSRISPSQVAHNSWCYLVFLGECREAGIIPTRNLFMACFRLCKTRGDYYLTARIGFRILSRRHKSRHDEGGSWSQSKGKEPAVPIEDPEGQAESPNEAEMPVFVHLKSMKDFYRMKVRKNDVGYYALYMSDLAQ</sequence>
<keyword evidence="2" id="KW-0812">Transmembrane</keyword>
<reference evidence="3 4" key="1">
    <citation type="journal article" date="2014" name="Agronomy (Basel)">
        <title>A Draft Genome Sequence for Ensete ventricosum, the Drought-Tolerant Tree Against Hunger.</title>
        <authorList>
            <person name="Harrison J."/>
            <person name="Moore K.A."/>
            <person name="Paszkiewicz K."/>
            <person name="Jones T."/>
            <person name="Grant M."/>
            <person name="Ambacheew D."/>
            <person name="Muzemil S."/>
            <person name="Studholme D.J."/>
        </authorList>
    </citation>
    <scope>NUCLEOTIDE SEQUENCE [LARGE SCALE GENOMIC DNA]</scope>
</reference>
<gene>
    <name evidence="3" type="ORF">B296_00017797</name>
</gene>
<name>A0A426Z798_ENSVE</name>
<dbReference type="EMBL" id="AMZH03008040">
    <property type="protein sequence ID" value="RRT59849.1"/>
    <property type="molecule type" value="Genomic_DNA"/>
</dbReference>
<feature type="region of interest" description="Disordered" evidence="1">
    <location>
        <begin position="194"/>
        <end position="224"/>
    </location>
</feature>
<evidence type="ECO:0000256" key="1">
    <source>
        <dbReference type="SAM" id="MobiDB-lite"/>
    </source>
</evidence>
<proteinExistence type="predicted"/>
<feature type="transmembrane region" description="Helical" evidence="2">
    <location>
        <begin position="12"/>
        <end position="32"/>
    </location>
</feature>
<comment type="caution">
    <text evidence="3">The sequence shown here is derived from an EMBL/GenBank/DDBJ whole genome shotgun (WGS) entry which is preliminary data.</text>
</comment>
<keyword evidence="2" id="KW-0472">Membrane</keyword>
<evidence type="ECO:0000313" key="3">
    <source>
        <dbReference type="EMBL" id="RRT59849.1"/>
    </source>
</evidence>
<protein>
    <submittedName>
        <fullName evidence="3">Uncharacterized protein</fullName>
    </submittedName>
</protein>